<keyword evidence="15" id="KW-1185">Reference proteome</keyword>
<feature type="binding site" evidence="11">
    <location>
        <position position="178"/>
    </location>
    <ligand>
        <name>FMN</name>
        <dbReference type="ChEBI" id="CHEBI:58210"/>
    </ligand>
</feature>
<evidence type="ECO:0000256" key="1">
    <source>
        <dbReference type="ARBA" id="ARBA00003125"/>
    </source>
</evidence>
<dbReference type="InterPro" id="IPR005719">
    <property type="entry name" value="Dihydroorotate_DH_2"/>
</dbReference>
<feature type="binding site" evidence="11">
    <location>
        <position position="264"/>
    </location>
    <ligand>
        <name>FMN</name>
        <dbReference type="ChEBI" id="CHEBI:58210"/>
    </ligand>
</feature>
<dbReference type="InterPro" id="IPR012135">
    <property type="entry name" value="Dihydroorotate_DH_1_2"/>
</dbReference>
<comment type="subunit">
    <text evidence="11">Monomer.</text>
</comment>
<keyword evidence="12" id="KW-0732">Signal</keyword>
<dbReference type="InterPro" id="IPR005720">
    <property type="entry name" value="Dihydroorotate_DH_cat"/>
</dbReference>
<dbReference type="Pfam" id="PF01180">
    <property type="entry name" value="DHO_dh"/>
    <property type="match status" value="1"/>
</dbReference>
<comment type="catalytic activity">
    <reaction evidence="10 11">
        <text>(S)-dihydroorotate + a quinone = orotate + a quinol</text>
        <dbReference type="Rhea" id="RHEA:30187"/>
        <dbReference type="ChEBI" id="CHEBI:24646"/>
        <dbReference type="ChEBI" id="CHEBI:30839"/>
        <dbReference type="ChEBI" id="CHEBI:30864"/>
        <dbReference type="ChEBI" id="CHEBI:132124"/>
        <dbReference type="EC" id="1.3.5.2"/>
    </reaction>
</comment>
<evidence type="ECO:0000256" key="2">
    <source>
        <dbReference type="ARBA" id="ARBA00004370"/>
    </source>
</evidence>
<dbReference type="GO" id="GO:0106430">
    <property type="term" value="F:dihydroorotate dehydrogenase (quinone) activity"/>
    <property type="evidence" value="ECO:0007669"/>
    <property type="project" value="UniProtKB-EC"/>
</dbReference>
<dbReference type="EMBL" id="CAJNOB010000001">
    <property type="protein sequence ID" value="CAF0689673.1"/>
    <property type="molecule type" value="Genomic_DNA"/>
</dbReference>
<feature type="domain" description="Dihydroorotate dehydrogenase catalytic" evidence="13">
    <location>
        <begin position="46"/>
        <end position="331"/>
    </location>
</feature>
<feature type="binding site" evidence="11">
    <location>
        <position position="67"/>
    </location>
    <ligand>
        <name>substrate</name>
    </ligand>
</feature>
<accession>A0A8J2BMB7</accession>
<dbReference type="PIRSF" id="PIRSF000164">
    <property type="entry name" value="DHO_oxidase"/>
    <property type="match status" value="1"/>
</dbReference>
<keyword evidence="11" id="KW-1003">Cell membrane</keyword>
<comment type="cofactor">
    <cofactor evidence="11">
        <name>FMN</name>
        <dbReference type="ChEBI" id="CHEBI:58210"/>
    </cofactor>
    <text evidence="11">Binds 1 FMN per subunit.</text>
</comment>
<evidence type="ECO:0000256" key="4">
    <source>
        <dbReference type="ARBA" id="ARBA00005359"/>
    </source>
</evidence>
<feature type="binding site" evidence="11">
    <location>
        <begin position="314"/>
        <end position="315"/>
    </location>
    <ligand>
        <name>FMN</name>
        <dbReference type="ChEBI" id="CHEBI:58210"/>
    </ligand>
</feature>
<evidence type="ECO:0000256" key="12">
    <source>
        <dbReference type="SAM" id="SignalP"/>
    </source>
</evidence>
<evidence type="ECO:0000256" key="5">
    <source>
        <dbReference type="ARBA" id="ARBA00022630"/>
    </source>
</evidence>
<comment type="caution">
    <text evidence="11">Lacks conserved residue(s) required for the propagation of feature annotation.</text>
</comment>
<dbReference type="Gene3D" id="3.20.20.70">
    <property type="entry name" value="Aldolase class I"/>
    <property type="match status" value="1"/>
</dbReference>
<feature type="chain" id="PRO_5035157751" description="Dihydroorotate dehydrogenase (quinone)" evidence="12">
    <location>
        <begin position="22"/>
        <end position="345"/>
    </location>
</feature>
<evidence type="ECO:0000256" key="11">
    <source>
        <dbReference type="HAMAP-Rule" id="MF_00225"/>
    </source>
</evidence>
<keyword evidence="9 11" id="KW-0472">Membrane</keyword>
<dbReference type="GO" id="GO:0005886">
    <property type="term" value="C:plasma membrane"/>
    <property type="evidence" value="ECO:0007669"/>
    <property type="project" value="UniProtKB-SubCell"/>
</dbReference>
<comment type="pathway">
    <text evidence="3 11">Pyrimidine metabolism; UMP biosynthesis via de novo pathway; orotate from (S)-dihydroorotate (quinone route): step 1/1.</text>
</comment>
<dbReference type="SUPFAM" id="SSF51395">
    <property type="entry name" value="FMN-linked oxidoreductases"/>
    <property type="match status" value="1"/>
</dbReference>
<feature type="signal peptide" evidence="12">
    <location>
        <begin position="1"/>
        <end position="21"/>
    </location>
</feature>
<dbReference type="NCBIfam" id="TIGR01036">
    <property type="entry name" value="pyrD_sub2"/>
    <property type="match status" value="1"/>
</dbReference>
<dbReference type="CDD" id="cd04738">
    <property type="entry name" value="DHOD_2_like"/>
    <property type="match status" value="1"/>
</dbReference>
<gene>
    <name evidence="11 14" type="primary">pyrD</name>
    <name evidence="14" type="ORF">MPNT_10310</name>
</gene>
<evidence type="ECO:0000256" key="7">
    <source>
        <dbReference type="ARBA" id="ARBA00022975"/>
    </source>
</evidence>
<feature type="binding site" evidence="11">
    <location>
        <position position="293"/>
    </location>
    <ligand>
        <name>FMN</name>
        <dbReference type="ChEBI" id="CHEBI:58210"/>
    </ligand>
</feature>
<dbReference type="AlphaFoldDB" id="A0A8J2BMB7"/>
<dbReference type="PANTHER" id="PTHR48109">
    <property type="entry name" value="DIHYDROOROTATE DEHYDROGENASE (QUINONE), MITOCHONDRIAL-RELATED"/>
    <property type="match status" value="1"/>
</dbReference>
<comment type="similarity">
    <text evidence="4 11">Belongs to the dihydroorotate dehydrogenase family. Type 2 subfamily.</text>
</comment>
<dbReference type="PROSITE" id="PS00912">
    <property type="entry name" value="DHODEHASE_2"/>
    <property type="match status" value="1"/>
</dbReference>
<dbReference type="EC" id="1.3.5.2" evidence="11"/>
<dbReference type="HAMAP" id="MF_00225">
    <property type="entry name" value="DHO_dh_type2"/>
    <property type="match status" value="1"/>
</dbReference>
<keyword evidence="5 11" id="KW-0285">Flavoprotein</keyword>
<comment type="caution">
    <text evidence="14">The sequence shown here is derived from an EMBL/GenBank/DDBJ whole genome shotgun (WGS) entry which is preliminary data.</text>
</comment>
<protein>
    <recommendedName>
        <fullName evidence="11">Dihydroorotate dehydrogenase (quinone)</fullName>
        <ecNumber evidence="11">1.3.5.2</ecNumber>
    </recommendedName>
    <alternativeName>
        <fullName evidence="11">DHOdehase</fullName>
        <shortName evidence="11">DHOD</shortName>
        <shortName evidence="11">DHODase</shortName>
    </alternativeName>
    <alternativeName>
        <fullName evidence="11">Dihydroorotate oxidase</fullName>
    </alternativeName>
</protein>
<dbReference type="NCBIfam" id="NF003652">
    <property type="entry name" value="PRK05286.2-5"/>
    <property type="match status" value="1"/>
</dbReference>
<keyword evidence="8 11" id="KW-0560">Oxidoreductase</keyword>
<feature type="binding site" evidence="11">
    <location>
        <position position="178"/>
    </location>
    <ligand>
        <name>substrate</name>
    </ligand>
</feature>
<dbReference type="RefSeq" id="WP_174581753.1">
    <property type="nucleotide sequence ID" value="NZ_CAJNOB010000001.1"/>
</dbReference>
<evidence type="ECO:0000313" key="15">
    <source>
        <dbReference type="Proteomes" id="UP000663859"/>
    </source>
</evidence>
<feature type="binding site" evidence="11">
    <location>
        <position position="183"/>
    </location>
    <ligand>
        <name>substrate</name>
    </ligand>
</feature>
<dbReference type="UniPathway" id="UPA00070">
    <property type="reaction ID" value="UER00946"/>
</dbReference>
<dbReference type="InterPro" id="IPR050074">
    <property type="entry name" value="DHO_dehydrogenase"/>
</dbReference>
<comment type="subcellular location">
    <subcellularLocation>
        <location evidence="11">Cell membrane</location>
        <topology evidence="11">Peripheral membrane protein</topology>
    </subcellularLocation>
    <subcellularLocation>
        <location evidence="2">Membrane</location>
    </subcellularLocation>
</comment>
<feature type="binding site" evidence="11">
    <location>
        <position position="219"/>
    </location>
    <ligand>
        <name>FMN</name>
        <dbReference type="ChEBI" id="CHEBI:58210"/>
    </ligand>
</feature>
<dbReference type="PROSITE" id="PS00911">
    <property type="entry name" value="DHODEHASE_1"/>
    <property type="match status" value="1"/>
</dbReference>
<dbReference type="InterPro" id="IPR001295">
    <property type="entry name" value="Dihydroorotate_DH_CS"/>
</dbReference>
<feature type="active site" description="Nucleophile" evidence="11">
    <location>
        <position position="181"/>
    </location>
</feature>
<name>A0A8J2BMB7_9BACT</name>
<dbReference type="GO" id="GO:0006207">
    <property type="term" value="P:'de novo' pyrimidine nucleobase biosynthetic process"/>
    <property type="evidence" value="ECO:0007669"/>
    <property type="project" value="UniProtKB-UniRule"/>
</dbReference>
<reference evidence="14" key="1">
    <citation type="submission" date="2021-02" db="EMBL/GenBank/DDBJ databases">
        <authorList>
            <person name="Cremers G."/>
            <person name="Picone N."/>
        </authorList>
    </citation>
    <scope>NUCLEOTIDE SEQUENCE</scope>
    <source>
        <strain evidence="14">PQ17</strain>
    </source>
</reference>
<evidence type="ECO:0000259" key="13">
    <source>
        <dbReference type="Pfam" id="PF01180"/>
    </source>
</evidence>
<evidence type="ECO:0000256" key="10">
    <source>
        <dbReference type="ARBA" id="ARBA00048639"/>
    </source>
</evidence>
<evidence type="ECO:0000256" key="3">
    <source>
        <dbReference type="ARBA" id="ARBA00005161"/>
    </source>
</evidence>
<dbReference type="Proteomes" id="UP000663859">
    <property type="component" value="Unassembled WGS sequence"/>
</dbReference>
<evidence type="ECO:0000256" key="8">
    <source>
        <dbReference type="ARBA" id="ARBA00023002"/>
    </source>
</evidence>
<feature type="binding site" evidence="11">
    <location>
        <position position="87"/>
    </location>
    <ligand>
        <name>FMN</name>
        <dbReference type="ChEBI" id="CHEBI:58210"/>
    </ligand>
</feature>
<feature type="binding site" evidence="11">
    <location>
        <begin position="248"/>
        <end position="249"/>
    </location>
    <ligand>
        <name>substrate</name>
    </ligand>
</feature>
<comment type="function">
    <text evidence="1 11">Catalyzes the conversion of dihydroorotate to orotate with quinone as electron acceptor.</text>
</comment>
<keyword evidence="6 11" id="KW-0288">FMN</keyword>
<sequence>MNIYRLIRPLLFLCPPEAIHAASLQLFHQAARLGCLPSWNISPRALERRFWGLSFPNPVGLAAGFDKNGVALPAWERLGFGFVEIGTVTPRPQKGNAKPRLFRVPREHALVNRMGFPNEGALAIRRRLERLKEEGQWPKIPVGINIGKQKETPIPEAARDYVEVFTHLRELGDFFVLNVSSPNTPELRRLETPEMLLRLLDAVAACHPPRHSPKPVLVKLSPDHTEQELEKLVTLLGEAPCQGIVFCNTSLKTSPDGLRGGWSGAPLKEKATRLLRKIATWASPRLVLIGVGGIESPDDAYERLAAGADLLEIYTGLVYRGPSLARELSLGLWKRGIPARRVPVP</sequence>
<feature type="binding site" evidence="11">
    <location>
        <position position="145"/>
    </location>
    <ligand>
        <name>FMN</name>
        <dbReference type="ChEBI" id="CHEBI:58210"/>
    </ligand>
</feature>
<evidence type="ECO:0000256" key="6">
    <source>
        <dbReference type="ARBA" id="ARBA00022643"/>
    </source>
</evidence>
<proteinExistence type="inferred from homology"/>
<feature type="binding site" evidence="11">
    <location>
        <begin position="63"/>
        <end position="67"/>
    </location>
    <ligand>
        <name>FMN</name>
        <dbReference type="ChEBI" id="CHEBI:58210"/>
    </ligand>
</feature>
<dbReference type="PANTHER" id="PTHR48109:SF4">
    <property type="entry name" value="DIHYDROOROTATE DEHYDROGENASE (QUINONE), MITOCHONDRIAL"/>
    <property type="match status" value="1"/>
</dbReference>
<dbReference type="InterPro" id="IPR013785">
    <property type="entry name" value="Aldolase_TIM"/>
</dbReference>
<evidence type="ECO:0000313" key="14">
    <source>
        <dbReference type="EMBL" id="CAF0689673.1"/>
    </source>
</evidence>
<feature type="binding site" evidence="11">
    <location>
        <begin position="112"/>
        <end position="116"/>
    </location>
    <ligand>
        <name>substrate</name>
    </ligand>
</feature>
<dbReference type="GO" id="GO:0005737">
    <property type="term" value="C:cytoplasm"/>
    <property type="evidence" value="ECO:0007669"/>
    <property type="project" value="InterPro"/>
</dbReference>
<evidence type="ECO:0000256" key="9">
    <source>
        <dbReference type="ARBA" id="ARBA00023136"/>
    </source>
</evidence>
<keyword evidence="7 11" id="KW-0665">Pyrimidine biosynthesis</keyword>
<dbReference type="GO" id="GO:0044205">
    <property type="term" value="P:'de novo' UMP biosynthetic process"/>
    <property type="evidence" value="ECO:0007669"/>
    <property type="project" value="UniProtKB-UniRule"/>
</dbReference>
<organism evidence="14 15">
    <name type="scientific">Candidatus Methylacidithermus pantelleriae</name>
    <dbReference type="NCBI Taxonomy" id="2744239"/>
    <lineage>
        <taxon>Bacteria</taxon>
        <taxon>Pseudomonadati</taxon>
        <taxon>Verrucomicrobiota</taxon>
        <taxon>Methylacidiphilae</taxon>
        <taxon>Methylacidiphilales</taxon>
        <taxon>Methylacidiphilaceae</taxon>
        <taxon>Candidatus Methylacidithermus</taxon>
    </lineage>
</organism>